<proteinExistence type="predicted"/>
<dbReference type="AlphaFoldDB" id="A0A4U9DDD1"/>
<gene>
    <name evidence="1" type="ORF">NCTC9185_06410</name>
</gene>
<evidence type="ECO:0000313" key="1">
    <source>
        <dbReference type="EMBL" id="VTN14348.1"/>
    </source>
</evidence>
<evidence type="ECO:0000313" key="2">
    <source>
        <dbReference type="Proteomes" id="UP000339249"/>
    </source>
</evidence>
<name>A0A4U9DDD1_RAOTE</name>
<dbReference type="Proteomes" id="UP000339249">
    <property type="component" value="Unassembled WGS sequence"/>
</dbReference>
<reference evidence="1 2" key="1">
    <citation type="submission" date="2019-04" db="EMBL/GenBank/DDBJ databases">
        <authorList>
            <consortium name="Pathogen Informatics"/>
        </authorList>
    </citation>
    <scope>NUCLEOTIDE SEQUENCE [LARGE SCALE GENOMIC DNA]</scope>
    <source>
        <strain evidence="1 2">NCTC9185</strain>
    </source>
</reference>
<dbReference type="EMBL" id="CABDVU010000001">
    <property type="protein sequence ID" value="VTN14348.1"/>
    <property type="molecule type" value="Genomic_DNA"/>
</dbReference>
<organism evidence="1 2">
    <name type="scientific">Raoultella terrigena</name>
    <name type="common">Klebsiella terrigena</name>
    <dbReference type="NCBI Taxonomy" id="577"/>
    <lineage>
        <taxon>Bacteria</taxon>
        <taxon>Pseudomonadati</taxon>
        <taxon>Pseudomonadota</taxon>
        <taxon>Gammaproteobacteria</taxon>
        <taxon>Enterobacterales</taxon>
        <taxon>Enterobacteriaceae</taxon>
        <taxon>Klebsiella/Raoultella group</taxon>
        <taxon>Raoultella</taxon>
    </lineage>
</organism>
<sequence length="79" mass="8927">MQGKPVINLKAHPRLRQQTVKLANGGRDQPRGGRRAAAKRDLAVLRIIRLPQLAAELDVQLLKPPGVRQQLLPVQRERR</sequence>
<accession>A0A4U9DDD1</accession>
<protein>
    <submittedName>
        <fullName evidence="1">Uncharacterized protein</fullName>
    </submittedName>
</protein>